<keyword evidence="3" id="KW-1185">Reference proteome</keyword>
<dbReference type="EMBL" id="FZNX01000003">
    <property type="protein sequence ID" value="SNR64589.1"/>
    <property type="molecule type" value="Genomic_DNA"/>
</dbReference>
<proteinExistence type="predicted"/>
<evidence type="ECO:0000256" key="1">
    <source>
        <dbReference type="SAM" id="SignalP"/>
    </source>
</evidence>
<name>A0A238Y2P3_9FLAO</name>
<keyword evidence="1" id="KW-0732">Signal</keyword>
<evidence type="ECO:0000313" key="2">
    <source>
        <dbReference type="EMBL" id="SNR64589.1"/>
    </source>
</evidence>
<dbReference type="AlphaFoldDB" id="A0A238Y2P3"/>
<sequence length="305" mass="35175">MKKSFLLAFFLMLSTFTFAQKSINSYKYILVPKQFEFQKTEDSYQINSLVKFLFEREGFNVFFENDSYPSDLASDRCLALRVNMKNNSSFLSTKMKMELIDCNNRSVFSSKEVKSKEKDYKKAYQEVVRKSFKDVEALNYTYSGSGKIVISEPVEVLEAEEVEEITLEEEVGNEVVEKEKIEKNVSKPVDKIIDVKEIKGVERAVVVKAEDEIEKRVFKPVVFALEGNYLIDNWGKSSISKKGDNYSVIGGDEHFEFATIYKTSKPNIYIIKWLAFKQPQLLEITNEGNLNIDTSNGIKIYKKVN</sequence>
<feature type="signal peptide" evidence="1">
    <location>
        <begin position="1"/>
        <end position="19"/>
    </location>
</feature>
<dbReference type="OrthoDB" id="1274006at2"/>
<gene>
    <name evidence="2" type="ORF">SAMN04488111_2262</name>
</gene>
<organism evidence="2 3">
    <name type="scientific">Lutibacter flavus</name>
    <dbReference type="NCBI Taxonomy" id="691689"/>
    <lineage>
        <taxon>Bacteria</taxon>
        <taxon>Pseudomonadati</taxon>
        <taxon>Bacteroidota</taxon>
        <taxon>Flavobacteriia</taxon>
        <taxon>Flavobacteriales</taxon>
        <taxon>Flavobacteriaceae</taxon>
        <taxon>Lutibacter</taxon>
    </lineage>
</organism>
<evidence type="ECO:0000313" key="3">
    <source>
        <dbReference type="Proteomes" id="UP000198412"/>
    </source>
</evidence>
<reference evidence="3" key="1">
    <citation type="submission" date="2017-06" db="EMBL/GenBank/DDBJ databases">
        <authorList>
            <person name="Varghese N."/>
            <person name="Submissions S."/>
        </authorList>
    </citation>
    <scope>NUCLEOTIDE SEQUENCE [LARGE SCALE GENOMIC DNA]</scope>
    <source>
        <strain evidence="3">DSM 27993</strain>
    </source>
</reference>
<dbReference type="Proteomes" id="UP000198412">
    <property type="component" value="Unassembled WGS sequence"/>
</dbReference>
<protein>
    <submittedName>
        <fullName evidence="2">Uncharacterized protein</fullName>
    </submittedName>
</protein>
<feature type="chain" id="PRO_5012895863" evidence="1">
    <location>
        <begin position="20"/>
        <end position="305"/>
    </location>
</feature>
<dbReference type="RefSeq" id="WP_141107300.1">
    <property type="nucleotide sequence ID" value="NZ_FZNX01000003.1"/>
</dbReference>
<accession>A0A238Y2P3</accession>